<evidence type="ECO:0000313" key="3">
    <source>
        <dbReference type="Proteomes" id="UP000593818"/>
    </source>
</evidence>
<protein>
    <submittedName>
        <fullName evidence="2">Uncharacterized protein</fullName>
    </submittedName>
</protein>
<feature type="region of interest" description="Disordered" evidence="1">
    <location>
        <begin position="113"/>
        <end position="133"/>
    </location>
</feature>
<evidence type="ECO:0000256" key="1">
    <source>
        <dbReference type="SAM" id="MobiDB-lite"/>
    </source>
</evidence>
<accession>A0A7M2XUT5</accession>
<keyword evidence="2" id="KW-0614">Plasmid</keyword>
<evidence type="ECO:0000313" key="2">
    <source>
        <dbReference type="EMBL" id="QOW01536.1"/>
    </source>
</evidence>
<organism evidence="2 3">
    <name type="scientific">Rhodococcus pyridinivorans</name>
    <dbReference type="NCBI Taxonomy" id="103816"/>
    <lineage>
        <taxon>Bacteria</taxon>
        <taxon>Bacillati</taxon>
        <taxon>Actinomycetota</taxon>
        <taxon>Actinomycetes</taxon>
        <taxon>Mycobacteriales</taxon>
        <taxon>Nocardiaceae</taxon>
        <taxon>Rhodococcus</taxon>
    </lineage>
</organism>
<sequence>MRSKWTKQAYTEMPLPDLFGDGKNYVAKFINVQVVDSDSLDPEIRVATLSQLGVNLLLQRWVYHNTRVAIKTSTYDDQTFGPFNEAELLEDWMGEFPAKEDALLEFDKWIRDGNPSKQDKLKNTQSASGVRREMREYLKKLKKITALNSE</sequence>
<proteinExistence type="predicted"/>
<dbReference type="RefSeq" id="WP_193904039.1">
    <property type="nucleotide sequence ID" value="NZ_CP063451.1"/>
</dbReference>
<name>A0A7M2XUT5_9NOCA</name>
<geneLocation type="plasmid" evidence="2 3">
    <name>pNAPH</name>
</geneLocation>
<dbReference type="Proteomes" id="UP000593818">
    <property type="component" value="Plasmid pNAPH"/>
</dbReference>
<reference evidence="2 3" key="1">
    <citation type="submission" date="2020-10" db="EMBL/GenBank/DDBJ databases">
        <title>Whole genome sequence of oil-degrading bacteria Rhodococcus pyridinivorans strain 5Ap.</title>
        <authorList>
            <person name="Akhremchuk A.E."/>
            <person name="Valentovich L.N."/>
            <person name="Charniauskaya M.I."/>
            <person name="Bukliarevich H.A."/>
            <person name="Titok M.A."/>
        </authorList>
    </citation>
    <scope>NUCLEOTIDE SEQUENCE [LARGE SCALE GENOMIC DNA]</scope>
    <source>
        <strain evidence="2 3">5Ap</strain>
        <plasmid evidence="2 3">pNAPH</plasmid>
    </source>
</reference>
<gene>
    <name evidence="2" type="ORF">INP59_24485</name>
</gene>
<dbReference type="EMBL" id="CP063451">
    <property type="protein sequence ID" value="QOW01536.1"/>
    <property type="molecule type" value="Genomic_DNA"/>
</dbReference>
<dbReference type="AlphaFoldDB" id="A0A7M2XUT5"/>
<keyword evidence="3" id="KW-1185">Reference proteome</keyword>